<reference evidence="1" key="1">
    <citation type="journal article" date="2021" name="New Phytol.">
        <title>Evolutionary innovations through gain and loss of genes in the ectomycorrhizal Boletales.</title>
        <authorList>
            <person name="Wu G."/>
            <person name="Miyauchi S."/>
            <person name="Morin E."/>
            <person name="Kuo A."/>
            <person name="Drula E."/>
            <person name="Varga T."/>
            <person name="Kohler A."/>
            <person name="Feng B."/>
            <person name="Cao Y."/>
            <person name="Lipzen A."/>
            <person name="Daum C."/>
            <person name="Hundley H."/>
            <person name="Pangilinan J."/>
            <person name="Johnson J."/>
            <person name="Barry K."/>
            <person name="LaButti K."/>
            <person name="Ng V."/>
            <person name="Ahrendt S."/>
            <person name="Min B."/>
            <person name="Choi I.G."/>
            <person name="Park H."/>
            <person name="Plett J.M."/>
            <person name="Magnuson J."/>
            <person name="Spatafora J.W."/>
            <person name="Nagy L.G."/>
            <person name="Henrissat B."/>
            <person name="Grigoriev I.V."/>
            <person name="Yang Z.L."/>
            <person name="Xu J."/>
            <person name="Martin F.M."/>
        </authorList>
    </citation>
    <scope>NUCLEOTIDE SEQUENCE</scope>
    <source>
        <strain evidence="1">KUC20120723A-06</strain>
    </source>
</reference>
<protein>
    <submittedName>
        <fullName evidence="1">Uncharacterized protein</fullName>
    </submittedName>
</protein>
<keyword evidence="2" id="KW-1185">Reference proteome</keyword>
<proteinExistence type="predicted"/>
<gene>
    <name evidence="1" type="ORF">BV22DRAFT_135213</name>
</gene>
<name>A0ACB8BXM0_9AGAM</name>
<accession>A0ACB8BXM0</accession>
<evidence type="ECO:0000313" key="2">
    <source>
        <dbReference type="Proteomes" id="UP000790709"/>
    </source>
</evidence>
<sequence>MFDLILGGRGGRSLSSFYFVANWTAGQTAMAKGIKTVGLLPTNLSSISASCRHLHSQTPSPSPSPPPHRQQDMEQVLKNPDMAAILPVVDQPGDPIAQEDLGVKFTALSAMVVGQQTLIADLVMELAEERAKYKSIRTRMKNNEKEYEVFRGNLLTELVNTAREQQRQQAVFDSLRREMTQKIAVCEAELASLKLSVTLDKTARMSLEASGQSAKDARRVKIHPEVARRLIERGLMPASDAEDIKVRSPCTEDDKEIFSASSTGTTLTRTISAVSSASSTLASETVDVKVVPTAEPMKISTLPAQAPRKSLLPGVPSRFSKVVKYGKGPVPPTRAEYADKENRSTLASISRTGSTVSVPSTSGASTNQKAAKTVPTVKPKKVLSLPPRKSLLPGLPKGFSKTVKDVKSPAVASVGVKSAPIKKSIAKVVPVSKKLSTTKTNASVVLSSSSSLEALDNALAQSRAENLAAARRSTGSTPPLVTKVPSLASRRRNDHRGSSIYA</sequence>
<comment type="caution">
    <text evidence="1">The sequence shown here is derived from an EMBL/GenBank/DDBJ whole genome shotgun (WGS) entry which is preliminary data.</text>
</comment>
<evidence type="ECO:0000313" key="1">
    <source>
        <dbReference type="EMBL" id="KAH7929393.1"/>
    </source>
</evidence>
<organism evidence="1 2">
    <name type="scientific">Leucogyrophana mollusca</name>
    <dbReference type="NCBI Taxonomy" id="85980"/>
    <lineage>
        <taxon>Eukaryota</taxon>
        <taxon>Fungi</taxon>
        <taxon>Dikarya</taxon>
        <taxon>Basidiomycota</taxon>
        <taxon>Agaricomycotina</taxon>
        <taxon>Agaricomycetes</taxon>
        <taxon>Agaricomycetidae</taxon>
        <taxon>Boletales</taxon>
        <taxon>Boletales incertae sedis</taxon>
        <taxon>Leucogyrophana</taxon>
    </lineage>
</organism>
<dbReference type="Proteomes" id="UP000790709">
    <property type="component" value="Unassembled WGS sequence"/>
</dbReference>
<dbReference type="EMBL" id="MU266342">
    <property type="protein sequence ID" value="KAH7929393.1"/>
    <property type="molecule type" value="Genomic_DNA"/>
</dbReference>